<reference evidence="2" key="1">
    <citation type="submission" date="2009-10" db="EMBL/GenBank/DDBJ databases">
        <title>The complete chromosome of Gordonia bronchialis DSM 43247.</title>
        <authorList>
            <consortium name="US DOE Joint Genome Institute (JGI-PGF)"/>
            <person name="Lucas S."/>
            <person name="Copeland A."/>
            <person name="Lapidus A."/>
            <person name="Glavina del Rio T."/>
            <person name="Dalin E."/>
            <person name="Tice H."/>
            <person name="Bruce D."/>
            <person name="Goodwin L."/>
            <person name="Pitluck S."/>
            <person name="Kyrpides N."/>
            <person name="Mavromatis K."/>
            <person name="Ivanova N."/>
            <person name="Ovchinnikova G."/>
            <person name="Saunders E."/>
            <person name="Brettin T."/>
            <person name="Detter J.C."/>
            <person name="Han C."/>
            <person name="Larimer F."/>
            <person name="Land M."/>
            <person name="Hauser L."/>
            <person name="Markowitz V."/>
            <person name="Cheng J.-F."/>
            <person name="Hugenholtz P."/>
            <person name="Woyke T."/>
            <person name="Wu D."/>
            <person name="Jando M."/>
            <person name="Schneider S."/>
            <person name="Goeker M."/>
            <person name="Klenk H.-P."/>
            <person name="Eisen J.A."/>
        </authorList>
    </citation>
    <scope>NUCLEOTIDE SEQUENCE [LARGE SCALE GENOMIC DNA]</scope>
    <source>
        <strain evidence="2">ATCC 25592 / DSM 43247 / BCRC 13721 / JCM 3198 / KCTC 3076 / NBRC 16047 / NCTC 10667</strain>
    </source>
</reference>
<dbReference type="Proteomes" id="UP000001219">
    <property type="component" value="Chromosome"/>
</dbReference>
<keyword evidence="2" id="KW-1185">Reference proteome</keyword>
<sequence length="257" mass="27363">MVPIVYADTGQPSGNVYYARYFVIGVDTASGRVVWTSDGAGKAATPETIAIERAGSTIAGRDRCARVGVVRVSDGMWLGHMDQPQQGTGCDGQFDYQYGGGAVIGLNRINTYGRADRRIPYTAFDLRTGAKLAVPEAVFTLTDNGWLPKVQYDVAAGIGAYQLTAGDEIVAFDVRNGQTLFSLDQTRAKALNAKLQGIAGRSLIIETTDQQLYVDVDSDQSGTTAPPATAVAHVTGNWTLFTDGTLTNSLVELGMPQ</sequence>
<dbReference type="EMBL" id="CP001802">
    <property type="protein sequence ID" value="ACY20942.1"/>
    <property type="molecule type" value="Genomic_DNA"/>
</dbReference>
<reference evidence="1 2" key="2">
    <citation type="journal article" date="2010" name="Stand. Genomic Sci.">
        <title>Complete genome sequence of Gordonia bronchialis type strain (3410).</title>
        <authorList>
            <person name="Ivanova N."/>
            <person name="Sikorski J."/>
            <person name="Jando M."/>
            <person name="Lapidus A."/>
            <person name="Nolan M."/>
            <person name="Lucas S."/>
            <person name="Del Rio T.G."/>
            <person name="Tice H."/>
            <person name="Copeland A."/>
            <person name="Cheng J.F."/>
            <person name="Chen F."/>
            <person name="Bruce D."/>
            <person name="Goodwin L."/>
            <person name="Pitluck S."/>
            <person name="Mavromatis K."/>
            <person name="Ovchinnikova G."/>
            <person name="Pati A."/>
            <person name="Chen A."/>
            <person name="Palaniappan K."/>
            <person name="Land M."/>
            <person name="Hauser L."/>
            <person name="Chang Y.J."/>
            <person name="Jeffries C.D."/>
            <person name="Chain P."/>
            <person name="Saunders E."/>
            <person name="Han C."/>
            <person name="Detter J.C."/>
            <person name="Brettin T."/>
            <person name="Rohde M."/>
            <person name="Goker M."/>
            <person name="Bristow J."/>
            <person name="Eisen J.A."/>
            <person name="Markowitz V."/>
            <person name="Hugenholtz P."/>
            <person name="Klenk H.P."/>
            <person name="Kyrpides N.C."/>
        </authorList>
    </citation>
    <scope>NUCLEOTIDE SEQUENCE [LARGE SCALE GENOMIC DNA]</scope>
    <source>
        <strain evidence="2">ATCC 25592 / DSM 43247 / BCRC 13721 / JCM 3198 / KCTC 3076 / NBRC 16047 / NCTC 10667</strain>
    </source>
</reference>
<organism evidence="1 2">
    <name type="scientific">Gordonia bronchialis (strain ATCC 25592 / DSM 43247 / BCRC 13721 / JCM 3198 / KCTC 3076 / NBRC 16047 / NCTC 10667)</name>
    <name type="common">Rhodococcus bronchialis</name>
    <dbReference type="NCBI Taxonomy" id="526226"/>
    <lineage>
        <taxon>Bacteria</taxon>
        <taxon>Bacillati</taxon>
        <taxon>Actinomycetota</taxon>
        <taxon>Actinomycetes</taxon>
        <taxon>Mycobacteriales</taxon>
        <taxon>Gordoniaceae</taxon>
        <taxon>Gordonia</taxon>
    </lineage>
</organism>
<dbReference type="STRING" id="526226.Gbro_1672"/>
<dbReference type="KEGG" id="gbr:Gbro_1672"/>
<gene>
    <name evidence="1" type="ordered locus">Gbro_1672</name>
</gene>
<dbReference type="HOGENOM" id="CLU_1080785_0_0_11"/>
<accession>D0L7S9</accession>
<proteinExistence type="predicted"/>
<evidence type="ECO:0000313" key="1">
    <source>
        <dbReference type="EMBL" id="ACY20942.1"/>
    </source>
</evidence>
<name>D0L7S9_GORB4</name>
<dbReference type="AlphaFoldDB" id="D0L7S9"/>
<protein>
    <submittedName>
        <fullName evidence="1">Uncharacterized protein</fullName>
    </submittedName>
</protein>
<evidence type="ECO:0000313" key="2">
    <source>
        <dbReference type="Proteomes" id="UP000001219"/>
    </source>
</evidence>